<feature type="compositionally biased region" description="Acidic residues" evidence="9">
    <location>
        <begin position="1099"/>
        <end position="1111"/>
    </location>
</feature>
<dbReference type="InterPro" id="IPR027165">
    <property type="entry name" value="CND3"/>
</dbReference>
<evidence type="ECO:0000256" key="4">
    <source>
        <dbReference type="ARBA" id="ARBA00022618"/>
    </source>
</evidence>
<feature type="region of interest" description="Disordered" evidence="9">
    <location>
        <begin position="64"/>
        <end position="103"/>
    </location>
</feature>
<dbReference type="EMBL" id="KE148154">
    <property type="protein sequence ID" value="EPE06006.1"/>
    <property type="molecule type" value="Genomic_DNA"/>
</dbReference>
<keyword evidence="3" id="KW-0158">Chromosome</keyword>
<dbReference type="SUPFAM" id="SSF48371">
    <property type="entry name" value="ARM repeat"/>
    <property type="match status" value="1"/>
</dbReference>
<evidence type="ECO:0000256" key="6">
    <source>
        <dbReference type="ARBA" id="ARBA00023067"/>
    </source>
</evidence>
<dbReference type="OrthoDB" id="27187at2759"/>
<feature type="region of interest" description="Disordered" evidence="9">
    <location>
        <begin position="654"/>
        <end position="686"/>
    </location>
</feature>
<feature type="compositionally biased region" description="Low complexity" evidence="9">
    <location>
        <begin position="65"/>
        <end position="76"/>
    </location>
</feature>
<dbReference type="InterPro" id="IPR011989">
    <property type="entry name" value="ARM-like"/>
</dbReference>
<dbReference type="OMA" id="FRATQIT"/>
<reference evidence="11 12" key="1">
    <citation type="journal article" date="2013" name="BMC Genomics">
        <title>The genome and transcriptome of the pine saprophyte Ophiostoma piceae, and a comparison with the bark beetle-associated pine pathogen Grosmannia clavigera.</title>
        <authorList>
            <person name="Haridas S."/>
            <person name="Wang Y."/>
            <person name="Lim L."/>
            <person name="Massoumi Alamouti S."/>
            <person name="Jackman S."/>
            <person name="Docking R."/>
            <person name="Robertson G."/>
            <person name="Birol I."/>
            <person name="Bohlmann J."/>
            <person name="Breuil C."/>
        </authorList>
    </citation>
    <scope>NUCLEOTIDE SEQUENCE [LARGE SCALE GENOMIC DNA]</scope>
    <source>
        <strain evidence="11 12">UAMH 11346</strain>
    </source>
</reference>
<evidence type="ECO:0000313" key="12">
    <source>
        <dbReference type="Proteomes" id="UP000016923"/>
    </source>
</evidence>
<dbReference type="VEuPathDB" id="FungiDB:F503_02835"/>
<dbReference type="GO" id="GO:0007076">
    <property type="term" value="P:mitotic chromosome condensation"/>
    <property type="evidence" value="ECO:0007669"/>
    <property type="project" value="InterPro"/>
</dbReference>
<sequence length="1131" mass="125685">MPTASPLFNCHRFALHACDRDPTPNLQPHHRQRQHAPTVVAQLLSTSKRHCIILRYPYKLHTDMPVRSSRPSRVSSALSHKGSTTTLGRQSAASRASSVNIDVPEEPEDNALRAKIAPVFREAQKNTASHRKLAVTLRKIQEACCYEPTSVKGASDSVSADFHEDGFNTEFVRCVYRVMPVKKSEPVGDKVIRFIGLFLRHAIEKDNELLGEVDEDASTMPETPGTRLTGELVDRIIPLLVTKDKYVRYRATQLISHIVNSLDAIDDDLFQKLRSGLLRRIRDKEAMVRAQAVLGLGRLAGNSAEEGQDSDDSEGGAAALGLLDKLLEVLQNDPSADVRRSLLVNLPILPNTLPYLLERARDSDAATRRAVYSRLLPALGDFRHLSLSMREKLLRWGLRDRDENVRKAAGRLFRERWIEDCAGLPEVGEDGEAVESTGPNFDGLLELLERIDVVNSGVEDGVALEAMRGFWEGRPDYRDAANFDDTFWETLSAESVFIARSFNDFCRSDDSGKYEYLIEEKLPEVTKLAFYLERYIKVLVDAIKQAEEKELEEDEEDEEDTVEQEFIVEQLLHVALTLDYSDEVGRRKMFALLRQSLSISDLPDEVTKLTVDVLRDICAPDAAGEREFCSVVLEAVADVHDTILDDIDTNEVAEDDSFHSARSEVSSDTTPTKSRGSSRKPELTEEEAQAKAIKEIVINMKCLHIVQCMLSNVSGSLQKNDHLVAMLNNLVVPAVRSHEAPVRERGLVCLGLCALLDRSLAEENLEVFMRFYTKGHTPLQITALHILTDILNVHGAQLLSSNPALLRVYVKALRSGAKAPEVQATATVAVSKLLLGRVVTDQDVAFELLKTLVVAYFEPSSSTNQGVRQALNYFLPVFCYSRVENQALMQAVALEALHALFNIREGLEDDDEDVDAEMVSLSTIGACLVDWTDPRKCFTPGMPADTEKKNVNGDVHLDFAKAILERLYGNASKEEKKAVAPLLGKLYISASSSEEKIRAVYEEVAEAVENQLLSDATSRNALYKIHVNLGKIVNNLDQAINSHLGGSSVGGGRRSMSRATSLGVDDRTLLTEDRTMVSQIKEEDEDGEEEVGETVLGNLDEEDEDIDEVGEETTMHATTMVQDESDDLMDD</sequence>
<dbReference type="STRING" id="1262450.S3C2L8"/>
<evidence type="ECO:0000256" key="1">
    <source>
        <dbReference type="ARBA" id="ARBA00004286"/>
    </source>
</evidence>
<keyword evidence="4" id="KW-0132">Cell division</keyword>
<name>S3C2L8_OPHP1</name>
<keyword evidence="12" id="KW-1185">Reference proteome</keyword>
<gene>
    <name evidence="11" type="ORF">F503_02835</name>
</gene>
<evidence type="ECO:0000256" key="8">
    <source>
        <dbReference type="SAM" id="Coils"/>
    </source>
</evidence>
<evidence type="ECO:0000256" key="5">
    <source>
        <dbReference type="ARBA" id="ARBA00022776"/>
    </source>
</evidence>
<evidence type="ECO:0000259" key="10">
    <source>
        <dbReference type="Pfam" id="PF12719"/>
    </source>
</evidence>
<dbReference type="HOGENOM" id="CLU_004446_0_1_1"/>
<feature type="compositionally biased region" description="Polar residues" evidence="9">
    <location>
        <begin position="663"/>
        <end position="675"/>
    </location>
</feature>
<proteinExistence type="inferred from homology"/>
<feature type="coiled-coil region" evidence="8">
    <location>
        <begin position="532"/>
        <end position="564"/>
    </location>
</feature>
<dbReference type="Pfam" id="PF12719">
    <property type="entry name" value="Cnd3"/>
    <property type="match status" value="1"/>
</dbReference>
<feature type="domain" description="Nuclear condensin complex subunit 3 C-terminal" evidence="10">
    <location>
        <begin position="701"/>
        <end position="988"/>
    </location>
</feature>
<keyword evidence="8" id="KW-0175">Coiled coil</keyword>
<organism evidence="11 12">
    <name type="scientific">Ophiostoma piceae (strain UAMH 11346)</name>
    <name type="common">Sap stain fungus</name>
    <dbReference type="NCBI Taxonomy" id="1262450"/>
    <lineage>
        <taxon>Eukaryota</taxon>
        <taxon>Fungi</taxon>
        <taxon>Dikarya</taxon>
        <taxon>Ascomycota</taxon>
        <taxon>Pezizomycotina</taxon>
        <taxon>Sordariomycetes</taxon>
        <taxon>Sordariomycetidae</taxon>
        <taxon>Ophiostomatales</taxon>
        <taxon>Ophiostomataceae</taxon>
        <taxon>Ophiostoma</taxon>
    </lineage>
</organism>
<dbReference type="PANTHER" id="PTHR14418">
    <property type="entry name" value="CONDENSIN COMPLEX SUBUNIT 3-RELATED"/>
    <property type="match status" value="1"/>
</dbReference>
<dbReference type="Gene3D" id="1.25.10.10">
    <property type="entry name" value="Leucine-rich Repeat Variant"/>
    <property type="match status" value="1"/>
</dbReference>
<dbReference type="GO" id="GO:0051301">
    <property type="term" value="P:cell division"/>
    <property type="evidence" value="ECO:0007669"/>
    <property type="project" value="UniProtKB-KW"/>
</dbReference>
<accession>S3C2L8</accession>
<dbReference type="FunFam" id="1.25.10.10:FF:000363">
    <property type="entry name" value="Nuclear condensin complex subunit 3"/>
    <property type="match status" value="1"/>
</dbReference>
<dbReference type="eggNOG" id="KOG2025">
    <property type="taxonomic scope" value="Eukaryota"/>
</dbReference>
<keyword evidence="5" id="KW-0498">Mitosis</keyword>
<dbReference type="GO" id="GO:0000796">
    <property type="term" value="C:condensin complex"/>
    <property type="evidence" value="ECO:0007669"/>
    <property type="project" value="InterPro"/>
</dbReference>
<keyword evidence="7" id="KW-0131">Cell cycle</keyword>
<evidence type="ECO:0000256" key="9">
    <source>
        <dbReference type="SAM" id="MobiDB-lite"/>
    </source>
</evidence>
<dbReference type="Proteomes" id="UP000016923">
    <property type="component" value="Unassembled WGS sequence"/>
</dbReference>
<dbReference type="InterPro" id="IPR025977">
    <property type="entry name" value="Cnd3_C"/>
</dbReference>
<feature type="compositionally biased region" description="Polar residues" evidence="9">
    <location>
        <begin position="77"/>
        <end position="100"/>
    </location>
</feature>
<comment type="subcellular location">
    <subcellularLocation>
        <location evidence="1">Chromosome</location>
    </subcellularLocation>
</comment>
<evidence type="ECO:0000256" key="7">
    <source>
        <dbReference type="ARBA" id="ARBA00023306"/>
    </source>
</evidence>
<comment type="similarity">
    <text evidence="2">Belongs to the CND3 (condensin subunit 3) family.</text>
</comment>
<evidence type="ECO:0000256" key="2">
    <source>
        <dbReference type="ARBA" id="ARBA00006533"/>
    </source>
</evidence>
<dbReference type="AlphaFoldDB" id="S3C2L8"/>
<dbReference type="PANTHER" id="PTHR14418:SF5">
    <property type="entry name" value="CONDENSIN COMPLEX SUBUNIT 3"/>
    <property type="match status" value="1"/>
</dbReference>
<dbReference type="InterPro" id="IPR016024">
    <property type="entry name" value="ARM-type_fold"/>
</dbReference>
<keyword evidence="6" id="KW-0226">DNA condensation</keyword>
<feature type="region of interest" description="Disordered" evidence="9">
    <location>
        <begin position="1080"/>
        <end position="1131"/>
    </location>
</feature>
<dbReference type="GO" id="GO:0000793">
    <property type="term" value="C:condensed chromosome"/>
    <property type="evidence" value="ECO:0007669"/>
    <property type="project" value="TreeGrafter"/>
</dbReference>
<protein>
    <submittedName>
        <fullName evidence="11">Nuclear condensin complex subunit</fullName>
    </submittedName>
</protein>
<feature type="compositionally biased region" description="Acidic residues" evidence="9">
    <location>
        <begin position="1082"/>
        <end position="1092"/>
    </location>
</feature>
<evidence type="ECO:0000313" key="11">
    <source>
        <dbReference type="EMBL" id="EPE06006.1"/>
    </source>
</evidence>
<evidence type="ECO:0000256" key="3">
    <source>
        <dbReference type="ARBA" id="ARBA00022454"/>
    </source>
</evidence>